<evidence type="ECO:0000256" key="8">
    <source>
        <dbReference type="SAM" id="MobiDB-lite"/>
    </source>
</evidence>
<feature type="compositionally biased region" description="Low complexity" evidence="8">
    <location>
        <begin position="241"/>
        <end position="254"/>
    </location>
</feature>
<evidence type="ECO:0000259" key="10">
    <source>
        <dbReference type="PROSITE" id="PS50023"/>
    </source>
</evidence>
<feature type="domain" description="LIM zinc-binding" evidence="10">
    <location>
        <begin position="4"/>
        <end position="64"/>
    </location>
</feature>
<feature type="compositionally biased region" description="Polar residues" evidence="8">
    <location>
        <begin position="409"/>
        <end position="422"/>
    </location>
</feature>
<keyword evidence="12" id="KW-1185">Reference proteome</keyword>
<feature type="compositionally biased region" description="Low complexity" evidence="8">
    <location>
        <begin position="397"/>
        <end position="408"/>
    </location>
</feature>
<evidence type="ECO:0000256" key="3">
    <source>
        <dbReference type="ARBA" id="ARBA00022737"/>
    </source>
</evidence>
<dbReference type="EnsemblMetazoa" id="XM_022817446">
    <property type="protein sequence ID" value="XP_022673181"/>
    <property type="gene ID" value="LOC111255465"/>
</dbReference>
<feature type="compositionally biased region" description="Polar residues" evidence="8">
    <location>
        <begin position="260"/>
        <end position="275"/>
    </location>
</feature>
<dbReference type="FunCoup" id="A0A7M7L360">
    <property type="interactions" value="12"/>
</dbReference>
<reference evidence="11" key="1">
    <citation type="submission" date="2021-01" db="UniProtKB">
        <authorList>
            <consortium name="EnsemblMetazoa"/>
        </authorList>
    </citation>
    <scope>IDENTIFICATION</scope>
</reference>
<dbReference type="SMART" id="SM00326">
    <property type="entry name" value="SH3"/>
    <property type="match status" value="1"/>
</dbReference>
<keyword evidence="1 7" id="KW-0728">SH3 domain</keyword>
<dbReference type="InterPro" id="IPR001781">
    <property type="entry name" value="Znf_LIM"/>
</dbReference>
<evidence type="ECO:0000256" key="1">
    <source>
        <dbReference type="ARBA" id="ARBA00022443"/>
    </source>
</evidence>
<proteinExistence type="predicted"/>
<keyword evidence="5 6" id="KW-0440">LIM domain</keyword>
<dbReference type="InterPro" id="IPR036028">
    <property type="entry name" value="SH3-like_dom_sf"/>
</dbReference>
<dbReference type="InterPro" id="IPR051759">
    <property type="entry name" value="LIM-SH3_domain_protein"/>
</dbReference>
<feature type="domain" description="SH3" evidence="9">
    <location>
        <begin position="432"/>
        <end position="492"/>
    </location>
</feature>
<accession>A0A7M7L360</accession>
<feature type="region of interest" description="Disordered" evidence="8">
    <location>
        <begin position="303"/>
        <end position="428"/>
    </location>
</feature>
<name>A0A7M7L360_VARDE</name>
<dbReference type="PROSITE" id="PS50023">
    <property type="entry name" value="LIM_DOMAIN_2"/>
    <property type="match status" value="1"/>
</dbReference>
<dbReference type="InterPro" id="IPR001452">
    <property type="entry name" value="SH3_domain"/>
</dbReference>
<feature type="region of interest" description="Disordered" evidence="8">
    <location>
        <begin position="225"/>
        <end position="287"/>
    </location>
</feature>
<dbReference type="PRINTS" id="PR00499">
    <property type="entry name" value="P67PHOX"/>
</dbReference>
<organism evidence="11 12">
    <name type="scientific">Varroa destructor</name>
    <name type="common">Honeybee mite</name>
    <dbReference type="NCBI Taxonomy" id="109461"/>
    <lineage>
        <taxon>Eukaryota</taxon>
        <taxon>Metazoa</taxon>
        <taxon>Ecdysozoa</taxon>
        <taxon>Arthropoda</taxon>
        <taxon>Chelicerata</taxon>
        <taxon>Arachnida</taxon>
        <taxon>Acari</taxon>
        <taxon>Parasitiformes</taxon>
        <taxon>Mesostigmata</taxon>
        <taxon>Gamasina</taxon>
        <taxon>Dermanyssoidea</taxon>
        <taxon>Varroidae</taxon>
        <taxon>Varroa</taxon>
    </lineage>
</organism>
<feature type="compositionally biased region" description="Low complexity" evidence="8">
    <location>
        <begin position="303"/>
        <end position="331"/>
    </location>
</feature>
<sequence>MVNKKCARCLTTVYPIEELKCLDKVWHKQCFKCQECGMTLSMNTYKGFNRLPYCNAHVPHATYTTVLDTPEARRLAENTKFQSNVKYHEEYEKSKGRVTQVADDPEILRLSQQAKILSDVAYQGDARKTDPKKPLLNGDSELDVPGLDNFYEPVGNKGSGLHPKLYELYGSSNLSIPKYQVDDSVISFGPKFNAASLGDYEIYSPMGSLRRTKSCKAPSSNYNLNSYNQASHRPPSPVLTYNSQSAYSQQNSYQEARAPLQSQMSQSGGEPQSPQLPFEDGRMPYPGQSQFAAALNALKQNAPSQSFGFGSSQQPSQLDQPKKVTQPVPQQNLSQESRQPSAPGQVNSHQQQANAPQFQQQQQKFQGVKRQPQQQQQQQQQQQSRYQNAYTTNLHRQQQQQQQHQHQQVYSQPTLSSPQQSIAARKFRPSPQHGRCFVALYDYMAGDIDEVTFCEGDVIVNGEPIEGGWMIGTVLRNGQRGMLPANYVEAAA</sequence>
<dbReference type="Pfam" id="PF14604">
    <property type="entry name" value="SH3_9"/>
    <property type="match status" value="1"/>
</dbReference>
<dbReference type="GO" id="GO:0051015">
    <property type="term" value="F:actin filament binding"/>
    <property type="evidence" value="ECO:0007669"/>
    <property type="project" value="TreeGrafter"/>
</dbReference>
<dbReference type="PROSITE" id="PS51216">
    <property type="entry name" value="NEBULIN"/>
    <property type="match status" value="2"/>
</dbReference>
<dbReference type="Pfam" id="PF00412">
    <property type="entry name" value="LIM"/>
    <property type="match status" value="1"/>
</dbReference>
<protein>
    <recommendedName>
        <fullName evidence="13">LIM and SH3 domain protein Lasp</fullName>
    </recommendedName>
</protein>
<dbReference type="OrthoDB" id="191061at2759"/>
<evidence type="ECO:0000259" key="9">
    <source>
        <dbReference type="PROSITE" id="PS50002"/>
    </source>
</evidence>
<dbReference type="Pfam" id="PF00880">
    <property type="entry name" value="Nebulin"/>
    <property type="match status" value="1"/>
</dbReference>
<dbReference type="Gene3D" id="2.10.110.10">
    <property type="entry name" value="Cysteine Rich Protein"/>
    <property type="match status" value="1"/>
</dbReference>
<dbReference type="PANTHER" id="PTHR46218:SF4">
    <property type="entry name" value="LIM AND SH3 DOMAIN PROTEIN LASP"/>
    <property type="match status" value="1"/>
</dbReference>
<evidence type="ECO:0000256" key="6">
    <source>
        <dbReference type="PROSITE-ProRule" id="PRU00125"/>
    </source>
</evidence>
<dbReference type="PRINTS" id="PR00452">
    <property type="entry name" value="SH3DOMAIN"/>
</dbReference>
<dbReference type="CDD" id="cd09447">
    <property type="entry name" value="LIM_LASP"/>
    <property type="match status" value="1"/>
</dbReference>
<dbReference type="Gene3D" id="2.30.30.40">
    <property type="entry name" value="SH3 Domains"/>
    <property type="match status" value="1"/>
</dbReference>
<keyword evidence="3" id="KW-0677">Repeat</keyword>
<evidence type="ECO:0000256" key="2">
    <source>
        <dbReference type="ARBA" id="ARBA00022723"/>
    </source>
</evidence>
<dbReference type="AlphaFoldDB" id="A0A7M7L360"/>
<evidence type="ECO:0000256" key="7">
    <source>
        <dbReference type="PROSITE-ProRule" id="PRU00192"/>
    </source>
</evidence>
<dbReference type="CDD" id="cd11789">
    <property type="entry name" value="SH3_Nebulin_family_C"/>
    <property type="match status" value="1"/>
</dbReference>
<dbReference type="GO" id="GO:0046872">
    <property type="term" value="F:metal ion binding"/>
    <property type="evidence" value="ECO:0007669"/>
    <property type="project" value="UniProtKB-KW"/>
</dbReference>
<dbReference type="PROSITE" id="PS00478">
    <property type="entry name" value="LIM_DOMAIN_1"/>
    <property type="match status" value="1"/>
</dbReference>
<dbReference type="FunFam" id="2.10.110.10:FF:000087">
    <property type="entry name" value="LIM zinc-binding domain-containing Nebulette"/>
    <property type="match status" value="1"/>
</dbReference>
<dbReference type="PROSITE" id="PS50002">
    <property type="entry name" value="SH3"/>
    <property type="match status" value="1"/>
</dbReference>
<dbReference type="SMART" id="SM00132">
    <property type="entry name" value="LIM"/>
    <property type="match status" value="1"/>
</dbReference>
<feature type="compositionally biased region" description="Polar residues" evidence="8">
    <location>
        <begin position="332"/>
        <end position="349"/>
    </location>
</feature>
<dbReference type="PANTHER" id="PTHR46218">
    <property type="entry name" value="LASP"/>
    <property type="match status" value="1"/>
</dbReference>
<dbReference type="Proteomes" id="UP000594260">
    <property type="component" value="Unplaced"/>
</dbReference>
<evidence type="ECO:0008006" key="13">
    <source>
        <dbReference type="Google" id="ProtNLM"/>
    </source>
</evidence>
<evidence type="ECO:0000313" key="12">
    <source>
        <dbReference type="Proteomes" id="UP000594260"/>
    </source>
</evidence>
<keyword evidence="4 6" id="KW-0862">Zinc</keyword>
<evidence type="ECO:0000256" key="4">
    <source>
        <dbReference type="ARBA" id="ARBA00022833"/>
    </source>
</evidence>
<dbReference type="SMART" id="SM00227">
    <property type="entry name" value="NEBU"/>
    <property type="match status" value="2"/>
</dbReference>
<dbReference type="InParanoid" id="A0A7M7L360"/>
<dbReference type="GO" id="GO:0005737">
    <property type="term" value="C:cytoplasm"/>
    <property type="evidence" value="ECO:0007669"/>
    <property type="project" value="UniProtKB-ARBA"/>
</dbReference>
<dbReference type="RefSeq" id="XP_022673181.1">
    <property type="nucleotide sequence ID" value="XM_022817446.1"/>
</dbReference>
<dbReference type="KEGG" id="vde:111255465"/>
<feature type="compositionally biased region" description="Low complexity" evidence="8">
    <location>
        <begin position="350"/>
        <end position="388"/>
    </location>
</feature>
<dbReference type="GO" id="GO:0005925">
    <property type="term" value="C:focal adhesion"/>
    <property type="evidence" value="ECO:0007669"/>
    <property type="project" value="TreeGrafter"/>
</dbReference>
<dbReference type="GeneID" id="111255465"/>
<keyword evidence="2 6" id="KW-0479">Metal-binding</keyword>
<dbReference type="SUPFAM" id="SSF50044">
    <property type="entry name" value="SH3-domain"/>
    <property type="match status" value="1"/>
</dbReference>
<evidence type="ECO:0000256" key="5">
    <source>
        <dbReference type="ARBA" id="ARBA00023038"/>
    </source>
</evidence>
<dbReference type="OMA" id="IDEVTFC"/>
<evidence type="ECO:0000313" key="11">
    <source>
        <dbReference type="EnsemblMetazoa" id="XP_022673181"/>
    </source>
</evidence>
<dbReference type="InterPro" id="IPR000900">
    <property type="entry name" value="Nebulin_repeat"/>
</dbReference>
<dbReference type="SUPFAM" id="SSF57716">
    <property type="entry name" value="Glucocorticoid receptor-like (DNA-binding domain)"/>
    <property type="match status" value="1"/>
</dbReference>